<feature type="domain" description="Tetrapyrrole biosynthesis uroporphyrinogen III synthase" evidence="7">
    <location>
        <begin position="263"/>
        <end position="467"/>
    </location>
</feature>
<dbReference type="GO" id="GO:0032259">
    <property type="term" value="P:methylation"/>
    <property type="evidence" value="ECO:0007669"/>
    <property type="project" value="UniProtKB-KW"/>
</dbReference>
<keyword evidence="2 8" id="KW-0489">Methyltransferase</keyword>
<dbReference type="RefSeq" id="WP_311823489.1">
    <property type="nucleotide sequence ID" value="NZ_JARPYF010000016.1"/>
</dbReference>
<dbReference type="InterPro" id="IPR050161">
    <property type="entry name" value="Siro_Cobalamin_biosynth"/>
</dbReference>
<evidence type="ECO:0000313" key="8">
    <source>
        <dbReference type="EMBL" id="MDT2602233.1"/>
    </source>
</evidence>
<dbReference type="Gene3D" id="3.40.1010.10">
    <property type="entry name" value="Cobalt-precorrin-4 Transmethylase, Domain 1"/>
    <property type="match status" value="1"/>
</dbReference>
<dbReference type="InterPro" id="IPR006366">
    <property type="entry name" value="CobA/CysG_C"/>
</dbReference>
<keyword evidence="9" id="KW-1185">Reference proteome</keyword>
<gene>
    <name evidence="8" type="primary">cobA</name>
    <name evidence="8" type="ORF">P7D85_20945</name>
</gene>
<proteinExistence type="predicted"/>
<evidence type="ECO:0000256" key="3">
    <source>
        <dbReference type="ARBA" id="ARBA00022679"/>
    </source>
</evidence>
<dbReference type="NCBIfam" id="NF004790">
    <property type="entry name" value="PRK06136.1"/>
    <property type="match status" value="1"/>
</dbReference>
<evidence type="ECO:0000259" key="7">
    <source>
        <dbReference type="Pfam" id="PF02602"/>
    </source>
</evidence>
<dbReference type="InterPro" id="IPR035996">
    <property type="entry name" value="4pyrrol_Methylase_sf"/>
</dbReference>
<sequence length="476" mass="53163">MIGQIALVGAGLGDPELLTVKGLRKIEQADVIVYDRLINPAILNACKADCEKIYVGKKPNYHPVPQDKIEEIMIEKARQGLNIVRLKSGDPYVFGRGGEEGTALKKEGITFEVIPGITSSIGGLAYAGIPITHRDLAASFHVYTGHLNNSEQAVDWSTAAKAEGTLVFLMGMSGLQEITKQLINHGKDKNTPAAVIQWASRQQQKTVVGTLETIFEQAQSAELKPPSLIVIGQVVERRKKLNFFEERPLFSMSIAIPFTKKKKMASRLTDLGAEIIELPPSTTQIFNEAIPFINSKQVVFTDQHSIEMFIRAMKQNKIDWRNLAGWQFITVGHHTGAALEKNGIQPDQNYLDLSICLQELKVTPETLFLGDALTVDCLNDQKISGDKLISHEEKITVEIPELWQKTDLMYFPNSKSARLFLTALTSQELAFARQKKIVVMGQKTKEVFESYQIPVIQTNEPSYQSVIEKLKEEMER</sequence>
<dbReference type="InterPro" id="IPR000878">
    <property type="entry name" value="4pyrrol_Mease"/>
</dbReference>
<dbReference type="InterPro" id="IPR014776">
    <property type="entry name" value="4pyrrole_Mease_sub2"/>
</dbReference>
<name>A0ABU3F536_9ENTE</name>
<evidence type="ECO:0000256" key="2">
    <source>
        <dbReference type="ARBA" id="ARBA00022603"/>
    </source>
</evidence>
<dbReference type="SUPFAM" id="SSF53790">
    <property type="entry name" value="Tetrapyrrole methylase"/>
    <property type="match status" value="1"/>
</dbReference>
<feature type="domain" description="Tetrapyrrole methylase" evidence="6">
    <location>
        <begin position="5"/>
        <end position="213"/>
    </location>
</feature>
<dbReference type="InterPro" id="IPR014777">
    <property type="entry name" value="4pyrrole_Mease_sub1"/>
</dbReference>
<dbReference type="CDD" id="cd11642">
    <property type="entry name" value="SUMT"/>
    <property type="match status" value="1"/>
</dbReference>
<keyword evidence="3 8" id="KW-0808">Transferase</keyword>
<evidence type="ECO:0000313" key="9">
    <source>
        <dbReference type="Proteomes" id="UP001252875"/>
    </source>
</evidence>
<keyword evidence="4" id="KW-0949">S-adenosyl-L-methionine</keyword>
<keyword evidence="5" id="KW-0627">Porphyrin biosynthesis</keyword>
<dbReference type="InterPro" id="IPR003754">
    <property type="entry name" value="4pyrrol_synth_uPrphyn_synth"/>
</dbReference>
<evidence type="ECO:0000259" key="6">
    <source>
        <dbReference type="Pfam" id="PF00590"/>
    </source>
</evidence>
<dbReference type="Pfam" id="PF02602">
    <property type="entry name" value="HEM4"/>
    <property type="match status" value="1"/>
</dbReference>
<dbReference type="NCBIfam" id="TIGR01469">
    <property type="entry name" value="cobA_cysG_Cterm"/>
    <property type="match status" value="1"/>
</dbReference>
<comment type="caution">
    <text evidence="8">The sequence shown here is derived from an EMBL/GenBank/DDBJ whole genome shotgun (WGS) entry which is preliminary data.</text>
</comment>
<dbReference type="PANTHER" id="PTHR45790:SF3">
    <property type="entry name" value="S-ADENOSYL-L-METHIONINE-DEPENDENT UROPORPHYRINOGEN III METHYLTRANSFERASE, CHLOROPLASTIC"/>
    <property type="match status" value="1"/>
</dbReference>
<dbReference type="Gene3D" id="3.30.950.10">
    <property type="entry name" value="Methyltransferase, Cobalt-precorrin-4 Transmethylase, Domain 2"/>
    <property type="match status" value="1"/>
</dbReference>
<evidence type="ECO:0000256" key="4">
    <source>
        <dbReference type="ARBA" id="ARBA00022691"/>
    </source>
</evidence>
<dbReference type="Pfam" id="PF00590">
    <property type="entry name" value="TP_methylase"/>
    <property type="match status" value="1"/>
</dbReference>
<evidence type="ECO:0000256" key="5">
    <source>
        <dbReference type="ARBA" id="ARBA00023244"/>
    </source>
</evidence>
<evidence type="ECO:0000256" key="1">
    <source>
        <dbReference type="ARBA" id="ARBA00012162"/>
    </source>
</evidence>
<dbReference type="GO" id="GO:0004851">
    <property type="term" value="F:uroporphyrin-III C-methyltransferase activity"/>
    <property type="evidence" value="ECO:0007669"/>
    <property type="project" value="UniProtKB-EC"/>
</dbReference>
<dbReference type="Gene3D" id="3.40.50.10090">
    <property type="match status" value="1"/>
</dbReference>
<accession>A0ABU3F536</accession>
<dbReference type="EMBL" id="JARPYI010000017">
    <property type="protein sequence ID" value="MDT2602233.1"/>
    <property type="molecule type" value="Genomic_DNA"/>
</dbReference>
<organism evidence="8 9">
    <name type="scientific">Enterococcus hulanensis</name>
    <dbReference type="NCBI Taxonomy" id="2559929"/>
    <lineage>
        <taxon>Bacteria</taxon>
        <taxon>Bacillati</taxon>
        <taxon>Bacillota</taxon>
        <taxon>Bacilli</taxon>
        <taxon>Lactobacillales</taxon>
        <taxon>Enterococcaceae</taxon>
        <taxon>Enterococcus</taxon>
    </lineage>
</organism>
<dbReference type="InterPro" id="IPR036108">
    <property type="entry name" value="4pyrrol_syn_uPrphyn_synt_sf"/>
</dbReference>
<dbReference type="EC" id="2.1.1.107" evidence="1"/>
<dbReference type="Proteomes" id="UP001252875">
    <property type="component" value="Unassembled WGS sequence"/>
</dbReference>
<dbReference type="SUPFAM" id="SSF69618">
    <property type="entry name" value="HemD-like"/>
    <property type="match status" value="1"/>
</dbReference>
<dbReference type="PANTHER" id="PTHR45790">
    <property type="entry name" value="SIROHEME SYNTHASE-RELATED"/>
    <property type="match status" value="1"/>
</dbReference>
<protein>
    <recommendedName>
        <fullName evidence="1">uroporphyrinogen-III C-methyltransferase</fullName>
        <ecNumber evidence="1">2.1.1.107</ecNumber>
    </recommendedName>
</protein>
<reference evidence="8 9" key="1">
    <citation type="submission" date="2023-03" db="EMBL/GenBank/DDBJ databases">
        <authorList>
            <person name="Shen W."/>
            <person name="Cai J."/>
        </authorList>
    </citation>
    <scope>NUCLEOTIDE SEQUENCE [LARGE SCALE GENOMIC DNA]</scope>
    <source>
        <strain evidence="8 9">D6-4</strain>
    </source>
</reference>